<dbReference type="InterPro" id="IPR043129">
    <property type="entry name" value="ATPase_NBD"/>
</dbReference>
<gene>
    <name evidence="1" type="ordered locus">Glov_1466</name>
</gene>
<dbReference type="PROSITE" id="PS51257">
    <property type="entry name" value="PROKAR_LIPOPROTEIN"/>
    <property type="match status" value="1"/>
</dbReference>
<keyword evidence="2" id="KW-1185">Reference proteome</keyword>
<accession>B3E8R7</accession>
<dbReference type="PANTHER" id="PTHR32432">
    <property type="entry name" value="CELL DIVISION PROTEIN FTSA-RELATED"/>
    <property type="match status" value="1"/>
</dbReference>
<dbReference type="PANTHER" id="PTHR32432:SF3">
    <property type="entry name" value="ETHANOLAMINE UTILIZATION PROTEIN EUTJ"/>
    <property type="match status" value="1"/>
</dbReference>
<dbReference type="OrthoDB" id="5405299at2"/>
<evidence type="ECO:0000313" key="1">
    <source>
        <dbReference type="EMBL" id="ACD95185.1"/>
    </source>
</evidence>
<name>B3E8R7_TRIL1</name>
<dbReference type="AlphaFoldDB" id="B3E8R7"/>
<sequence>MGLLQRKAIGIEISHGGIAAVMLSCPAGRIVLQRATRTALPANTLQPSLKEAQVLQPAAFVNSLREAWGSLNLSTRRIALSLPDNAGLLLLTRLDEPWKTRDEATGMLRWKLAKRLGMEPELLQLDFHLLERKPDGSTDLLVALVHRTVIQQYEDLFQEAGLQPARIGFHTLHLLRLLDRLPMDTGQIITLYDNVLGTIALSDARPLFYRVKTLPSGPGQITLLRRELATSLSAARHSYGGILPGSCHALTAPHDASLAALLTETRGTPPGMVALAALVEQGPELSLTPLQLFQTSAAVGAGLGAI</sequence>
<proteinExistence type="predicted"/>
<dbReference type="InterPro" id="IPR050696">
    <property type="entry name" value="FtsA/MreB"/>
</dbReference>
<dbReference type="SUPFAM" id="SSF53067">
    <property type="entry name" value="Actin-like ATPase domain"/>
    <property type="match status" value="1"/>
</dbReference>
<dbReference type="STRING" id="398767.Glov_1466"/>
<dbReference type="KEGG" id="glo:Glov_1466"/>
<reference evidence="1 2" key="1">
    <citation type="submission" date="2008-05" db="EMBL/GenBank/DDBJ databases">
        <title>Complete sequence of chromosome of Geobacter lovleyi SZ.</title>
        <authorList>
            <consortium name="US DOE Joint Genome Institute"/>
            <person name="Lucas S."/>
            <person name="Copeland A."/>
            <person name="Lapidus A."/>
            <person name="Glavina del Rio T."/>
            <person name="Dalin E."/>
            <person name="Tice H."/>
            <person name="Bruce D."/>
            <person name="Goodwin L."/>
            <person name="Pitluck S."/>
            <person name="Chertkov O."/>
            <person name="Meincke L."/>
            <person name="Brettin T."/>
            <person name="Detter J.C."/>
            <person name="Han C."/>
            <person name="Tapia R."/>
            <person name="Kuske C.R."/>
            <person name="Schmutz J."/>
            <person name="Larimer F."/>
            <person name="Land M."/>
            <person name="Hauser L."/>
            <person name="Kyrpides N."/>
            <person name="Mikhailova N."/>
            <person name="Sung Y."/>
            <person name="Fletcher K.E."/>
            <person name="Ritalahti K.M."/>
            <person name="Loeffler F.E."/>
            <person name="Richardson P."/>
        </authorList>
    </citation>
    <scope>NUCLEOTIDE SEQUENCE [LARGE SCALE GENOMIC DNA]</scope>
    <source>
        <strain evidence="2">ATCC BAA-1151 / DSM 17278 / SZ</strain>
    </source>
</reference>
<dbReference type="Gene3D" id="3.30.420.40">
    <property type="match status" value="1"/>
</dbReference>
<protein>
    <submittedName>
        <fullName evidence="1">Tfp pilus assembly protein ATPase PilM-like protein</fullName>
    </submittedName>
</protein>
<evidence type="ECO:0000313" key="2">
    <source>
        <dbReference type="Proteomes" id="UP000002420"/>
    </source>
</evidence>
<dbReference type="RefSeq" id="WP_012469527.1">
    <property type="nucleotide sequence ID" value="NC_010814.1"/>
</dbReference>
<dbReference type="eggNOG" id="COG4972">
    <property type="taxonomic scope" value="Bacteria"/>
</dbReference>
<dbReference type="EMBL" id="CP001089">
    <property type="protein sequence ID" value="ACD95185.1"/>
    <property type="molecule type" value="Genomic_DNA"/>
</dbReference>
<dbReference type="HOGENOM" id="CLU_905400_0_0_7"/>
<dbReference type="Proteomes" id="UP000002420">
    <property type="component" value="Chromosome"/>
</dbReference>
<organism evidence="1 2">
    <name type="scientific">Trichlorobacter lovleyi (strain ATCC BAA-1151 / DSM 17278 / SZ)</name>
    <name type="common">Geobacter lovleyi</name>
    <dbReference type="NCBI Taxonomy" id="398767"/>
    <lineage>
        <taxon>Bacteria</taxon>
        <taxon>Pseudomonadati</taxon>
        <taxon>Thermodesulfobacteriota</taxon>
        <taxon>Desulfuromonadia</taxon>
        <taxon>Geobacterales</taxon>
        <taxon>Geobacteraceae</taxon>
        <taxon>Trichlorobacter</taxon>
    </lineage>
</organism>